<sequence>MEAISQQEVALRLKNLGSSSRSARDRLGARQSQPRLVTAQLIQKIPLTSGEWSVTGTGLWVDEGRGLVYFTGLRDSPLENHLYVTSISHPGIIQRLTQSGFSHQVALDQVLVRLRVFKARLELVELPRSVIVGLCGWREVSEWRRATQFEW</sequence>
<gene>
    <name evidence="2" type="primary">Dpp8_1</name>
    <name evidence="2" type="ORF">E2C01_043293</name>
</gene>
<keyword evidence="3" id="KW-1185">Reference proteome</keyword>
<dbReference type="AlphaFoldDB" id="A0A5B7FPX4"/>
<dbReference type="OrthoDB" id="16520at2759"/>
<protein>
    <submittedName>
        <fullName evidence="2">Dipeptidyl peptidase 8</fullName>
    </submittedName>
</protein>
<reference evidence="2 3" key="1">
    <citation type="submission" date="2019-05" db="EMBL/GenBank/DDBJ databases">
        <title>Another draft genome of Portunus trituberculatus and its Hox gene families provides insights of decapod evolution.</title>
        <authorList>
            <person name="Jeong J.-H."/>
            <person name="Song I."/>
            <person name="Kim S."/>
            <person name="Choi T."/>
            <person name="Kim D."/>
            <person name="Ryu S."/>
            <person name="Kim W."/>
        </authorList>
    </citation>
    <scope>NUCLEOTIDE SEQUENCE [LARGE SCALE GENOMIC DNA]</scope>
    <source>
        <tissue evidence="2">Muscle</tissue>
    </source>
</reference>
<comment type="caution">
    <text evidence="2">The sequence shown here is derived from an EMBL/GenBank/DDBJ whole genome shotgun (WGS) entry which is preliminary data.</text>
</comment>
<name>A0A5B7FPX4_PORTR</name>
<dbReference type="Proteomes" id="UP000324222">
    <property type="component" value="Unassembled WGS sequence"/>
</dbReference>
<dbReference type="GO" id="GO:0006508">
    <property type="term" value="P:proteolysis"/>
    <property type="evidence" value="ECO:0007669"/>
    <property type="project" value="InterPro"/>
</dbReference>
<evidence type="ECO:0000313" key="3">
    <source>
        <dbReference type="Proteomes" id="UP000324222"/>
    </source>
</evidence>
<dbReference type="InterPro" id="IPR050278">
    <property type="entry name" value="Serine_Prot_S9B/DPPIV"/>
</dbReference>
<dbReference type="PANTHER" id="PTHR11731">
    <property type="entry name" value="PROTEASE FAMILY S9B,C DIPEPTIDYL-PEPTIDASE IV-RELATED"/>
    <property type="match status" value="1"/>
</dbReference>
<accession>A0A5B7FPX4</accession>
<organism evidence="2 3">
    <name type="scientific">Portunus trituberculatus</name>
    <name type="common">Swimming crab</name>
    <name type="synonym">Neptunus trituberculatus</name>
    <dbReference type="NCBI Taxonomy" id="210409"/>
    <lineage>
        <taxon>Eukaryota</taxon>
        <taxon>Metazoa</taxon>
        <taxon>Ecdysozoa</taxon>
        <taxon>Arthropoda</taxon>
        <taxon>Crustacea</taxon>
        <taxon>Multicrustacea</taxon>
        <taxon>Malacostraca</taxon>
        <taxon>Eumalacostraca</taxon>
        <taxon>Eucarida</taxon>
        <taxon>Decapoda</taxon>
        <taxon>Pleocyemata</taxon>
        <taxon>Brachyura</taxon>
        <taxon>Eubrachyura</taxon>
        <taxon>Portunoidea</taxon>
        <taxon>Portunidae</taxon>
        <taxon>Portuninae</taxon>
        <taxon>Portunus</taxon>
    </lineage>
</organism>
<dbReference type="PANTHER" id="PTHR11731:SF193">
    <property type="entry name" value="DIPEPTIDYL PEPTIDASE 9"/>
    <property type="match status" value="1"/>
</dbReference>
<feature type="domain" description="Dipeptidylpeptidase IV N-terminal" evidence="1">
    <location>
        <begin position="42"/>
        <end position="108"/>
    </location>
</feature>
<evidence type="ECO:0000259" key="1">
    <source>
        <dbReference type="Pfam" id="PF00930"/>
    </source>
</evidence>
<dbReference type="Gene3D" id="2.140.10.30">
    <property type="entry name" value="Dipeptidylpeptidase IV, N-terminal domain"/>
    <property type="match status" value="1"/>
</dbReference>
<dbReference type="SUPFAM" id="SSF82171">
    <property type="entry name" value="DPP6 N-terminal domain-like"/>
    <property type="match status" value="1"/>
</dbReference>
<dbReference type="InterPro" id="IPR002469">
    <property type="entry name" value="Peptidase_S9B_N"/>
</dbReference>
<dbReference type="EMBL" id="VSRR010008906">
    <property type="protein sequence ID" value="MPC49491.1"/>
    <property type="molecule type" value="Genomic_DNA"/>
</dbReference>
<dbReference type="Pfam" id="PF00930">
    <property type="entry name" value="DPPIV_N"/>
    <property type="match status" value="1"/>
</dbReference>
<evidence type="ECO:0000313" key="2">
    <source>
        <dbReference type="EMBL" id="MPC49491.1"/>
    </source>
</evidence>
<proteinExistence type="predicted"/>
<dbReference type="GO" id="GO:0008239">
    <property type="term" value="F:dipeptidyl-peptidase activity"/>
    <property type="evidence" value="ECO:0007669"/>
    <property type="project" value="TreeGrafter"/>
</dbReference>